<name>A0ABQ0CX74_9HYPO</name>
<dbReference type="InterPro" id="IPR044992">
    <property type="entry name" value="ChyE-like"/>
</dbReference>
<keyword evidence="2" id="KW-1185">Reference proteome</keyword>
<dbReference type="PANTHER" id="PTHR42695">
    <property type="entry name" value="GLUTAMINE AMIDOTRANSFERASE YLR126C-RELATED"/>
    <property type="match status" value="1"/>
</dbReference>
<evidence type="ECO:0000313" key="2">
    <source>
        <dbReference type="Proteomes" id="UP001562357"/>
    </source>
</evidence>
<proteinExistence type="predicted"/>
<evidence type="ECO:0000313" key="1">
    <source>
        <dbReference type="EMBL" id="GAB0138025.1"/>
    </source>
</evidence>
<protein>
    <recommendedName>
        <fullName evidence="3">Class I glutamine amidotransferase-like protein</fullName>
    </recommendedName>
</protein>
<dbReference type="PANTHER" id="PTHR42695:SF6">
    <property type="entry name" value="GLUTAMINE AMIDOTRANSFERASE DOMAIN-CONTAINING PROTEIN"/>
    <property type="match status" value="1"/>
</dbReference>
<evidence type="ECO:0008006" key="3">
    <source>
        <dbReference type="Google" id="ProtNLM"/>
    </source>
</evidence>
<organism evidence="1 2">
    <name type="scientific">Epichloe bromicola</name>
    <dbReference type="NCBI Taxonomy" id="79588"/>
    <lineage>
        <taxon>Eukaryota</taxon>
        <taxon>Fungi</taxon>
        <taxon>Dikarya</taxon>
        <taxon>Ascomycota</taxon>
        <taxon>Pezizomycotina</taxon>
        <taxon>Sordariomycetes</taxon>
        <taxon>Hypocreomycetidae</taxon>
        <taxon>Hypocreales</taxon>
        <taxon>Clavicipitaceae</taxon>
        <taxon>Epichloe</taxon>
    </lineage>
</organism>
<sequence length="278" mass="30898">MATTWPLTIRIATLDADTPVPNVAAKRTGANLVIESEHFDVVRGEYPRSASDFSALIFSGSAASSYHEKEWIRKLDEYIMSVFANCPRVKIFGSCFGHQIVCQSILRKYGVVVEKNPKGWELSVHKIQLNEEFVNSLGNDAAFGCRPLTPHSVESAGLSGPKTVRLQFIHADHVRISDSTALPPTWTMIGQTEKCPSQGIFYRHGRVLTYQGHVEFDRFINSETLKVGGARWDPDVLDRGLKAMDRDDDAEEGAGMLVRFLMEGEARDLNEDGLITPS</sequence>
<dbReference type="Proteomes" id="UP001562357">
    <property type="component" value="Unassembled WGS sequence"/>
</dbReference>
<gene>
    <name evidence="1" type="primary">g6272</name>
    <name evidence="1" type="ORF">EsDP_00006272</name>
</gene>
<dbReference type="SUPFAM" id="SSF52317">
    <property type="entry name" value="Class I glutamine amidotransferase-like"/>
    <property type="match status" value="1"/>
</dbReference>
<reference evidence="2" key="1">
    <citation type="submission" date="2024-06" db="EMBL/GenBank/DDBJ databases">
        <title>Draft Genome Sequences of Epichloe bromicola Strains Isolated from Elymus ciliaris.</title>
        <authorList>
            <consortium name="Epichloe bromicola genome sequencing consortium"/>
            <person name="Miura A."/>
            <person name="Imano S."/>
            <person name="Ashida A."/>
            <person name="Sato I."/>
            <person name="Chiba S."/>
            <person name="Tanaka A."/>
            <person name="Camagna M."/>
            <person name="Takemoto D."/>
        </authorList>
    </citation>
    <scope>NUCLEOTIDE SEQUENCE [LARGE SCALE GENOMIC DNA]</scope>
    <source>
        <strain evidence="2">DP</strain>
    </source>
</reference>
<dbReference type="Gene3D" id="3.40.50.880">
    <property type="match status" value="1"/>
</dbReference>
<dbReference type="CDD" id="cd01741">
    <property type="entry name" value="GATase1_1"/>
    <property type="match status" value="1"/>
</dbReference>
<dbReference type="EMBL" id="BAAFGZ010000347">
    <property type="protein sequence ID" value="GAB0138025.1"/>
    <property type="molecule type" value="Genomic_DNA"/>
</dbReference>
<dbReference type="InterPro" id="IPR029062">
    <property type="entry name" value="Class_I_gatase-like"/>
</dbReference>
<accession>A0ABQ0CX74</accession>
<comment type="caution">
    <text evidence="1">The sequence shown here is derived from an EMBL/GenBank/DDBJ whole genome shotgun (WGS) entry which is preliminary data.</text>
</comment>